<evidence type="ECO:0000313" key="3">
    <source>
        <dbReference type="Proteomes" id="UP001225356"/>
    </source>
</evidence>
<dbReference type="EMBL" id="JAUSQU010000002">
    <property type="protein sequence ID" value="MDP9850239.1"/>
    <property type="molecule type" value="Genomic_DNA"/>
</dbReference>
<reference evidence="2 3" key="1">
    <citation type="submission" date="2023-07" db="EMBL/GenBank/DDBJ databases">
        <title>Sequencing the genomes of 1000 actinobacteria strains.</title>
        <authorList>
            <person name="Klenk H.-P."/>
        </authorList>
    </citation>
    <scope>NUCLEOTIDE SEQUENCE [LARGE SCALE GENOMIC DNA]</scope>
    <source>
        <strain evidence="2 3">DSM 46740</strain>
    </source>
</reference>
<sequence>MTNADEKKPRRRPPTANRAKGRIGGGNSLDDAAEHTSPVSPLAGAPWNPTATVEGDDTFDDAPLVPLQEPELESEPLEQVLTGQVVKPDQQRGFLDEPEFELAPADADPQVQFAHYQGIISNARRKVERVLDKTERYFRLTAGPALIEIHREESYKAAGFSTWAAATEFFGLSVRRSYQLMDSVRAMEWLDGVTSEVPGERQLRAILPIGDKYGKEAAQKVWRLAEERGRTSGSALDQAAIDLNFKVALEATPAEQSKQVELAWRSFEPALQALNDLSTLRRIAAETPEKGREIKGKLQAALAALGDLLDEE</sequence>
<organism evidence="2 3">
    <name type="scientific">Streptosporangium lutulentum</name>
    <dbReference type="NCBI Taxonomy" id="1461250"/>
    <lineage>
        <taxon>Bacteria</taxon>
        <taxon>Bacillati</taxon>
        <taxon>Actinomycetota</taxon>
        <taxon>Actinomycetes</taxon>
        <taxon>Streptosporangiales</taxon>
        <taxon>Streptosporangiaceae</taxon>
        <taxon>Streptosporangium</taxon>
    </lineage>
</organism>
<dbReference type="RefSeq" id="WP_307569166.1">
    <property type="nucleotide sequence ID" value="NZ_JAUSQU010000002.1"/>
</dbReference>
<evidence type="ECO:0000256" key="1">
    <source>
        <dbReference type="SAM" id="MobiDB-lite"/>
    </source>
</evidence>
<feature type="region of interest" description="Disordered" evidence="1">
    <location>
        <begin position="1"/>
        <end position="64"/>
    </location>
</feature>
<accession>A0ABT9QWC0</accession>
<name>A0ABT9QWC0_9ACTN</name>
<evidence type="ECO:0000313" key="2">
    <source>
        <dbReference type="EMBL" id="MDP9850239.1"/>
    </source>
</evidence>
<proteinExistence type="predicted"/>
<gene>
    <name evidence="2" type="ORF">J2853_009535</name>
</gene>
<comment type="caution">
    <text evidence="2">The sequence shown here is derived from an EMBL/GenBank/DDBJ whole genome shotgun (WGS) entry which is preliminary data.</text>
</comment>
<dbReference type="Proteomes" id="UP001225356">
    <property type="component" value="Unassembled WGS sequence"/>
</dbReference>
<protein>
    <submittedName>
        <fullName evidence="2">Uncharacterized protein</fullName>
    </submittedName>
</protein>
<keyword evidence="3" id="KW-1185">Reference proteome</keyword>